<dbReference type="Proteomes" id="UP000050902">
    <property type="component" value="Unassembled WGS sequence"/>
</dbReference>
<dbReference type="RefSeq" id="WP_055764606.1">
    <property type="nucleotide sequence ID" value="NZ_LDJG01000013.1"/>
</dbReference>
<evidence type="ECO:0000313" key="3">
    <source>
        <dbReference type="Proteomes" id="UP000050902"/>
    </source>
</evidence>
<feature type="transmembrane region" description="Helical" evidence="1">
    <location>
        <begin position="36"/>
        <end position="55"/>
    </location>
</feature>
<reference evidence="2 3" key="1">
    <citation type="submission" date="2015-05" db="EMBL/GenBank/DDBJ databases">
        <title>Genome sequencing and analysis of members of genus Stenotrophomonas.</title>
        <authorList>
            <person name="Patil P.P."/>
            <person name="Midha S."/>
            <person name="Patil P.B."/>
        </authorList>
    </citation>
    <scope>NUCLEOTIDE SEQUENCE [LARGE SCALE GENOMIC DNA]</scope>
    <source>
        <strain evidence="2 3">DSM 12575</strain>
    </source>
</reference>
<feature type="transmembrane region" description="Helical" evidence="1">
    <location>
        <begin position="75"/>
        <end position="96"/>
    </location>
</feature>
<gene>
    <name evidence="2" type="ORF">ABB22_09175</name>
</gene>
<sequence length="215" mass="22693">MGDIVGKGKIAGVMVVAALAMWLLLAGPERVLGLDGGNVGILLLMGAMWAGVHGVGRATREELEGAGSPGEWKAWLGLGFMSLAVVYGLAKAPLFLHMARWNDPDAGAVARNLVMLLVAWTVLSRLLDSRWKGAVRGDERDRGIEQAAAAWGRGALVAGVVGIALMLGLSPAEKLHWARPFVVANLLVGTLMGSCLVEYAATALQYWRDRRGVGA</sequence>
<name>A0ABR5NK14_9GAMM</name>
<evidence type="ECO:0000256" key="1">
    <source>
        <dbReference type="SAM" id="Phobius"/>
    </source>
</evidence>
<comment type="caution">
    <text evidence="2">The sequence shown here is derived from an EMBL/GenBank/DDBJ whole genome shotgun (WGS) entry which is preliminary data.</text>
</comment>
<feature type="transmembrane region" description="Helical" evidence="1">
    <location>
        <begin position="181"/>
        <end position="201"/>
    </location>
</feature>
<keyword evidence="1" id="KW-1133">Transmembrane helix</keyword>
<proteinExistence type="predicted"/>
<feature type="transmembrane region" description="Helical" evidence="1">
    <location>
        <begin position="148"/>
        <end position="169"/>
    </location>
</feature>
<keyword evidence="1" id="KW-0812">Transmembrane</keyword>
<evidence type="ECO:0008006" key="4">
    <source>
        <dbReference type="Google" id="ProtNLM"/>
    </source>
</evidence>
<protein>
    <recommendedName>
        <fullName evidence="4">DUF3180 domain-containing protein</fullName>
    </recommendedName>
</protein>
<dbReference type="EMBL" id="LDJG01000013">
    <property type="protein sequence ID" value="KRG57399.1"/>
    <property type="molecule type" value="Genomic_DNA"/>
</dbReference>
<keyword evidence="1" id="KW-0472">Membrane</keyword>
<feature type="transmembrane region" description="Helical" evidence="1">
    <location>
        <begin position="108"/>
        <end position="127"/>
    </location>
</feature>
<evidence type="ECO:0000313" key="2">
    <source>
        <dbReference type="EMBL" id="KRG57399.1"/>
    </source>
</evidence>
<organism evidence="2 3">
    <name type="scientific">Stenotrophomonas nitritireducens</name>
    <dbReference type="NCBI Taxonomy" id="83617"/>
    <lineage>
        <taxon>Bacteria</taxon>
        <taxon>Pseudomonadati</taxon>
        <taxon>Pseudomonadota</taxon>
        <taxon>Gammaproteobacteria</taxon>
        <taxon>Lysobacterales</taxon>
        <taxon>Lysobacteraceae</taxon>
        <taxon>Stenotrophomonas</taxon>
    </lineage>
</organism>
<keyword evidence="3" id="KW-1185">Reference proteome</keyword>
<accession>A0ABR5NK14</accession>